<accession>A0A1T4JAJ2</accession>
<dbReference type="Proteomes" id="UP001139644">
    <property type="component" value="Unassembled WGS sequence"/>
</dbReference>
<proteinExistence type="predicted"/>
<dbReference type="EMBL" id="JAIFOC010000013">
    <property type="protein sequence ID" value="MBX4221589.1"/>
    <property type="molecule type" value="Genomic_DNA"/>
</dbReference>
<comment type="caution">
    <text evidence="1">The sequence shown here is derived from an EMBL/GenBank/DDBJ whole genome shotgun (WGS) entry which is preliminary data.</text>
</comment>
<gene>
    <name evidence="1" type="ORF">KYX88_01815</name>
</gene>
<dbReference type="RefSeq" id="WP_002301567.1">
    <property type="nucleotide sequence ID" value="NZ_CAACXR010000001.1"/>
</dbReference>
<sequence length="89" mass="10144">MTRQEKIKNLLKLSIQPKVENPTISPNYEIKLNDWTLGRGVTNIELFMPASGKPKLKIECFIDEVDIKDVLVGPEILPLSKYFKNSKGE</sequence>
<name>A0A1T4JAJ2_ENTFC</name>
<evidence type="ECO:0000313" key="2">
    <source>
        <dbReference type="Proteomes" id="UP001139644"/>
    </source>
</evidence>
<protein>
    <submittedName>
        <fullName evidence="1">Uncharacterized protein</fullName>
    </submittedName>
</protein>
<reference evidence="1" key="1">
    <citation type="journal article" date="2022" name="J. Anim. Sci.">
        <title>Whole genome sequence analyses-based assessment of virulence potential and antimicrobial susceptibilities and resistance of Enterococcus faecium strains isolated from commercial swine and cattle probiotic products.</title>
        <authorList>
            <person name="Shridhar P.B."/>
            <person name="Amachawadi R.G."/>
            <person name="Tokach M."/>
            <person name="Patel I."/>
            <person name="Gangiredla J."/>
            <person name="Mammel M."/>
            <person name="Nagaraja T.G."/>
        </authorList>
    </citation>
    <scope>NUCLEOTIDE SEQUENCE</scope>
    <source>
        <strain evidence="1">EF215</strain>
    </source>
</reference>
<dbReference type="AlphaFoldDB" id="A0A1T4JAJ2"/>
<organism evidence="1 2">
    <name type="scientific">Enterococcus faecium</name>
    <name type="common">Streptococcus faecium</name>
    <dbReference type="NCBI Taxonomy" id="1352"/>
    <lineage>
        <taxon>Bacteria</taxon>
        <taxon>Bacillati</taxon>
        <taxon>Bacillota</taxon>
        <taxon>Bacilli</taxon>
        <taxon>Lactobacillales</taxon>
        <taxon>Enterococcaceae</taxon>
        <taxon>Enterococcus</taxon>
    </lineage>
</organism>
<evidence type="ECO:0000313" key="1">
    <source>
        <dbReference type="EMBL" id="MBX4221589.1"/>
    </source>
</evidence>